<organism evidence="6 7">
    <name type="scientific">Hymenobacter oligotrophus</name>
    <dbReference type="NCBI Taxonomy" id="2319843"/>
    <lineage>
        <taxon>Bacteria</taxon>
        <taxon>Pseudomonadati</taxon>
        <taxon>Bacteroidota</taxon>
        <taxon>Cytophagia</taxon>
        <taxon>Cytophagales</taxon>
        <taxon>Hymenobacteraceae</taxon>
        <taxon>Hymenobacter</taxon>
    </lineage>
</organism>
<protein>
    <recommendedName>
        <fullName evidence="5">Large ribosomal subunit protein bL31B</fullName>
    </recommendedName>
</protein>
<dbReference type="PANTHER" id="PTHR33280:SF1">
    <property type="entry name" value="LARGE RIBOSOMAL SUBUNIT PROTEIN BL31C"/>
    <property type="match status" value="1"/>
</dbReference>
<proteinExistence type="inferred from homology"/>
<dbReference type="NCBIfam" id="NF002462">
    <property type="entry name" value="PRK01678.1"/>
    <property type="match status" value="1"/>
</dbReference>
<dbReference type="EMBL" id="CP032317">
    <property type="protein sequence ID" value="AYA38574.1"/>
    <property type="molecule type" value="Genomic_DNA"/>
</dbReference>
<evidence type="ECO:0000256" key="4">
    <source>
        <dbReference type="ARBA" id="ARBA00023274"/>
    </source>
</evidence>
<evidence type="ECO:0000256" key="2">
    <source>
        <dbReference type="ARBA" id="ARBA00011838"/>
    </source>
</evidence>
<accession>A0A3B7R3A5</accession>
<dbReference type="GO" id="GO:1990904">
    <property type="term" value="C:ribonucleoprotein complex"/>
    <property type="evidence" value="ECO:0007669"/>
    <property type="project" value="UniProtKB-KW"/>
</dbReference>
<keyword evidence="7" id="KW-1185">Reference proteome</keyword>
<keyword evidence="4 5" id="KW-0687">Ribonucleoprotein</keyword>
<dbReference type="GO" id="GO:0006412">
    <property type="term" value="P:translation"/>
    <property type="evidence" value="ECO:0007669"/>
    <property type="project" value="UniProtKB-UniRule"/>
</dbReference>
<keyword evidence="3 5" id="KW-0689">Ribosomal protein</keyword>
<reference evidence="6 7" key="1">
    <citation type="submission" date="2018-09" db="EMBL/GenBank/DDBJ databases">
        <title>Hymenobacter medium sp. nov., isolated from R2A medium.</title>
        <authorList>
            <person name="Yingchao G."/>
        </authorList>
    </citation>
    <scope>NUCLEOTIDE SEQUENCE [LARGE SCALE GENOMIC DNA]</scope>
    <source>
        <strain evidence="7">sh-6</strain>
    </source>
</reference>
<dbReference type="KEGG" id="hyh:D3Y59_16880"/>
<dbReference type="HAMAP" id="MF_00502">
    <property type="entry name" value="Ribosomal_bL31_2"/>
    <property type="match status" value="1"/>
</dbReference>
<evidence type="ECO:0000256" key="1">
    <source>
        <dbReference type="ARBA" id="ARBA00008196"/>
    </source>
</evidence>
<sequence length="82" mass="9599">MKKDIHPEYREVVFQDTTSDFKFITRSTMTSNETVTMEDGKTYPVIKVEVSSQSHPFYTGKNVLLDTAGRVEKFRNRYQKKS</sequence>
<dbReference type="InterPro" id="IPR002150">
    <property type="entry name" value="Ribosomal_bL31"/>
</dbReference>
<dbReference type="GO" id="GO:0003735">
    <property type="term" value="F:structural constituent of ribosome"/>
    <property type="evidence" value="ECO:0007669"/>
    <property type="project" value="InterPro"/>
</dbReference>
<evidence type="ECO:0000313" key="6">
    <source>
        <dbReference type="EMBL" id="AYA38574.1"/>
    </source>
</evidence>
<dbReference type="OrthoDB" id="9803251at2"/>
<dbReference type="SUPFAM" id="SSF143800">
    <property type="entry name" value="L28p-like"/>
    <property type="match status" value="1"/>
</dbReference>
<comment type="subunit">
    <text evidence="2 5">Part of the 50S ribosomal subunit.</text>
</comment>
<dbReference type="PRINTS" id="PR01249">
    <property type="entry name" value="RIBOSOMALL31"/>
</dbReference>
<evidence type="ECO:0000256" key="5">
    <source>
        <dbReference type="HAMAP-Rule" id="MF_00502"/>
    </source>
</evidence>
<dbReference type="InterPro" id="IPR027493">
    <property type="entry name" value="Ribosomal_bL31_B"/>
</dbReference>
<dbReference type="Gene3D" id="4.10.830.30">
    <property type="entry name" value="Ribosomal protein L31"/>
    <property type="match status" value="1"/>
</dbReference>
<dbReference type="RefSeq" id="WP_119446106.1">
    <property type="nucleotide sequence ID" value="NZ_CP032317.1"/>
</dbReference>
<dbReference type="InterPro" id="IPR034704">
    <property type="entry name" value="Ribosomal_bL28/bL31-like_sf"/>
</dbReference>
<dbReference type="PANTHER" id="PTHR33280">
    <property type="entry name" value="50S RIBOSOMAL PROTEIN L31, CHLOROPLASTIC"/>
    <property type="match status" value="1"/>
</dbReference>
<comment type="similarity">
    <text evidence="1 5">Belongs to the bacterial ribosomal protein bL31 family. Type B subfamily.</text>
</comment>
<dbReference type="PROSITE" id="PS01143">
    <property type="entry name" value="RIBOSOMAL_L31"/>
    <property type="match status" value="1"/>
</dbReference>
<name>A0A3B7R3A5_9BACT</name>
<dbReference type="InterPro" id="IPR042105">
    <property type="entry name" value="Ribosomal_bL31_sf"/>
</dbReference>
<evidence type="ECO:0000256" key="3">
    <source>
        <dbReference type="ARBA" id="ARBA00022980"/>
    </source>
</evidence>
<dbReference type="AlphaFoldDB" id="A0A3B7R3A5"/>
<evidence type="ECO:0000313" key="7">
    <source>
        <dbReference type="Proteomes" id="UP000262802"/>
    </source>
</evidence>
<dbReference type="Proteomes" id="UP000262802">
    <property type="component" value="Chromosome"/>
</dbReference>
<dbReference type="NCBIfam" id="TIGR00105">
    <property type="entry name" value="L31"/>
    <property type="match status" value="1"/>
</dbReference>
<dbReference type="GO" id="GO:0005840">
    <property type="term" value="C:ribosome"/>
    <property type="evidence" value="ECO:0007669"/>
    <property type="project" value="UniProtKB-KW"/>
</dbReference>
<gene>
    <name evidence="5" type="primary">rpmE2</name>
    <name evidence="6" type="ORF">D3Y59_16880</name>
</gene>
<dbReference type="Pfam" id="PF01197">
    <property type="entry name" value="Ribosomal_L31"/>
    <property type="match status" value="1"/>
</dbReference>